<feature type="domain" description="HTH rpiR-type" evidence="4">
    <location>
        <begin position="1"/>
        <end position="75"/>
    </location>
</feature>
<dbReference type="EMBL" id="MZMT01000028">
    <property type="protein sequence ID" value="PIO44711.1"/>
    <property type="molecule type" value="Genomic_DNA"/>
</dbReference>
<dbReference type="OrthoDB" id="8582409at2"/>
<dbReference type="Proteomes" id="UP000232163">
    <property type="component" value="Unassembled WGS sequence"/>
</dbReference>
<evidence type="ECO:0000256" key="3">
    <source>
        <dbReference type="ARBA" id="ARBA00023163"/>
    </source>
</evidence>
<dbReference type="InterPro" id="IPR036388">
    <property type="entry name" value="WH-like_DNA-bd_sf"/>
</dbReference>
<keyword evidence="1" id="KW-0805">Transcription regulation</keyword>
<dbReference type="AlphaFoldDB" id="A0A2N9VYZ3"/>
<dbReference type="Gene3D" id="1.10.10.10">
    <property type="entry name" value="Winged helix-like DNA-binding domain superfamily/Winged helix DNA-binding domain"/>
    <property type="match status" value="1"/>
</dbReference>
<dbReference type="InterPro" id="IPR035472">
    <property type="entry name" value="RpiR-like_SIS"/>
</dbReference>
<comment type="caution">
    <text evidence="6">The sequence shown here is derived from an EMBL/GenBank/DDBJ whole genome shotgun (WGS) entry which is preliminary data.</text>
</comment>
<dbReference type="GO" id="GO:0097367">
    <property type="term" value="F:carbohydrate derivative binding"/>
    <property type="evidence" value="ECO:0007669"/>
    <property type="project" value="InterPro"/>
</dbReference>
<dbReference type="InterPro" id="IPR046348">
    <property type="entry name" value="SIS_dom_sf"/>
</dbReference>
<dbReference type="GO" id="GO:0003677">
    <property type="term" value="F:DNA binding"/>
    <property type="evidence" value="ECO:0007669"/>
    <property type="project" value="UniProtKB-KW"/>
</dbReference>
<dbReference type="RefSeq" id="WP_100003396.1">
    <property type="nucleotide sequence ID" value="NZ_CP017943.1"/>
</dbReference>
<evidence type="ECO:0000256" key="1">
    <source>
        <dbReference type="ARBA" id="ARBA00023015"/>
    </source>
</evidence>
<dbReference type="PROSITE" id="PS51464">
    <property type="entry name" value="SIS"/>
    <property type="match status" value="1"/>
</dbReference>
<proteinExistence type="predicted"/>
<dbReference type="InterPro" id="IPR047640">
    <property type="entry name" value="RpiR-like"/>
</dbReference>
<dbReference type="PANTHER" id="PTHR30514:SF1">
    <property type="entry name" value="HTH-TYPE TRANSCRIPTIONAL REGULATOR HEXR-RELATED"/>
    <property type="match status" value="1"/>
</dbReference>
<keyword evidence="7" id="KW-1185">Reference proteome</keyword>
<dbReference type="GO" id="GO:0003700">
    <property type="term" value="F:DNA-binding transcription factor activity"/>
    <property type="evidence" value="ECO:0007669"/>
    <property type="project" value="InterPro"/>
</dbReference>
<dbReference type="InterPro" id="IPR001347">
    <property type="entry name" value="SIS_dom"/>
</dbReference>
<evidence type="ECO:0000259" key="4">
    <source>
        <dbReference type="PROSITE" id="PS51071"/>
    </source>
</evidence>
<dbReference type="Pfam" id="PF01418">
    <property type="entry name" value="HTH_6"/>
    <property type="match status" value="1"/>
</dbReference>
<dbReference type="PANTHER" id="PTHR30514">
    <property type="entry name" value="GLUCOKINASE"/>
    <property type="match status" value="1"/>
</dbReference>
<gene>
    <name evidence="6" type="ORF">B5P45_11490</name>
</gene>
<dbReference type="PROSITE" id="PS51071">
    <property type="entry name" value="HTH_RPIR"/>
    <property type="match status" value="1"/>
</dbReference>
<feature type="domain" description="SIS" evidence="5">
    <location>
        <begin position="119"/>
        <end position="259"/>
    </location>
</feature>
<organism evidence="6 7">
    <name type="scientific">Phyllobacterium zundukense</name>
    <dbReference type="NCBI Taxonomy" id="1867719"/>
    <lineage>
        <taxon>Bacteria</taxon>
        <taxon>Pseudomonadati</taxon>
        <taxon>Pseudomonadota</taxon>
        <taxon>Alphaproteobacteria</taxon>
        <taxon>Hyphomicrobiales</taxon>
        <taxon>Phyllobacteriaceae</taxon>
        <taxon>Phyllobacterium</taxon>
    </lineage>
</organism>
<dbReference type="Pfam" id="PF01380">
    <property type="entry name" value="SIS"/>
    <property type="match status" value="1"/>
</dbReference>
<name>A0A2N9VYZ3_9HYPH</name>
<keyword evidence="3" id="KW-0804">Transcription</keyword>
<dbReference type="Gene3D" id="3.40.50.10490">
    <property type="entry name" value="Glucose-6-phosphate isomerase like protein, domain 1"/>
    <property type="match status" value="1"/>
</dbReference>
<evidence type="ECO:0000313" key="7">
    <source>
        <dbReference type="Proteomes" id="UP000232163"/>
    </source>
</evidence>
<reference evidence="7" key="1">
    <citation type="journal article" date="2017" name="Int J Environ Stud">
        <title>Does the Miocene-Pliocene relict legume Oxytropis triphylla form nitrogen-fixing nodules with a combination of bacterial strains?</title>
        <authorList>
            <person name="Safronova V."/>
            <person name="Belimov A."/>
            <person name="Sazanova A."/>
            <person name="Kuznetsova I."/>
            <person name="Popova J."/>
            <person name="Andronov E."/>
            <person name="Verkhozina A."/>
            <person name="Tikhonovich I."/>
        </authorList>
    </citation>
    <scope>NUCLEOTIDE SEQUENCE [LARGE SCALE GENOMIC DNA]</scope>
    <source>
        <strain evidence="7">Tri-38</strain>
    </source>
</reference>
<accession>A0A2N9VYZ3</accession>
<evidence type="ECO:0000313" key="6">
    <source>
        <dbReference type="EMBL" id="PIO44711.1"/>
    </source>
</evidence>
<evidence type="ECO:0000259" key="5">
    <source>
        <dbReference type="PROSITE" id="PS51464"/>
    </source>
</evidence>
<dbReference type="CDD" id="cd05013">
    <property type="entry name" value="SIS_RpiR"/>
    <property type="match status" value="1"/>
</dbReference>
<sequence>MLARIDASRSSLPPTARRIADYISNHAVDVVHMSVTELAERAAASEGSVVALCQQLGARGFQHLKIALARDLVQPVQFIQEDLTREDDVPTVVEKIFRANLQALQDTLNVVDTNQMSRAVTAIINADRVEVYGIGSAAPIAEDANYRLLRIGIESKVVLDSHVQAISASLTGPNVATITVSHSGSTHETIAATRLAKEAGATTICITNFGKSPIQAYCDIILQTMAKETGFRTEAMTSRIAQLAIVDALISCLALASYDKAIATINKTFDVLSIKRT</sequence>
<keyword evidence="2" id="KW-0238">DNA-binding</keyword>
<dbReference type="InterPro" id="IPR000281">
    <property type="entry name" value="HTH_RpiR"/>
</dbReference>
<dbReference type="InterPro" id="IPR009057">
    <property type="entry name" value="Homeodomain-like_sf"/>
</dbReference>
<dbReference type="SUPFAM" id="SSF53697">
    <property type="entry name" value="SIS domain"/>
    <property type="match status" value="1"/>
</dbReference>
<dbReference type="SUPFAM" id="SSF46689">
    <property type="entry name" value="Homeodomain-like"/>
    <property type="match status" value="1"/>
</dbReference>
<protein>
    <submittedName>
        <fullName evidence="6">Transcriptional regulator</fullName>
    </submittedName>
</protein>
<dbReference type="GO" id="GO:1901135">
    <property type="term" value="P:carbohydrate derivative metabolic process"/>
    <property type="evidence" value="ECO:0007669"/>
    <property type="project" value="InterPro"/>
</dbReference>
<dbReference type="KEGG" id="pht:BLM14_25360"/>
<evidence type="ECO:0000256" key="2">
    <source>
        <dbReference type="ARBA" id="ARBA00023125"/>
    </source>
</evidence>